<sequence length="294" mass="34049">MLRNEIEKTVDTLEADEFVKRKTKMIFKDMGTFNRVSIRTQNKWAIENLKSLETRQRKGCRRLGPSQQEDEQRLTFNVNAFKSHVRPNFVLTKTTRQHLMMPRLKRTATHLKVFAAIIDNLKLFATYPHSVRQGLAKIANYEACEEGTVIVRQGDTGHSLYFILTGSVSVVVAEDDTNLHESRKQTVAAMFAGDMFGEVSLLHNIERTATIICRERSEFLRIDKPDFNMVLKTSYEEEWKSRVNYLRFLPEFQGFFSNKELQNAAANSKVVQYPENTVSKISVFKCSQIFQTFK</sequence>
<dbReference type="Pfam" id="PF00027">
    <property type="entry name" value="cNMP_binding"/>
    <property type="match status" value="1"/>
</dbReference>
<dbReference type="SUPFAM" id="SSF51206">
    <property type="entry name" value="cAMP-binding domain-like"/>
    <property type="match status" value="1"/>
</dbReference>
<dbReference type="InterPro" id="IPR018488">
    <property type="entry name" value="cNMP-bd_CS"/>
</dbReference>
<dbReference type="InterPro" id="IPR014710">
    <property type="entry name" value="RmlC-like_jellyroll"/>
</dbReference>
<dbReference type="RefSeq" id="XP_031551266.1">
    <property type="nucleotide sequence ID" value="XM_031695406.1"/>
</dbReference>
<dbReference type="PROSITE" id="PS50042">
    <property type="entry name" value="CNMP_BINDING_3"/>
    <property type="match status" value="1"/>
</dbReference>
<dbReference type="CDD" id="cd00038">
    <property type="entry name" value="CAP_ED"/>
    <property type="match status" value="1"/>
</dbReference>
<protein>
    <submittedName>
        <fullName evidence="3">Cyclic nucleotide-binding domain-containing protein 2-like</fullName>
    </submittedName>
</protein>
<dbReference type="Proteomes" id="UP000515163">
    <property type="component" value="Unplaced"/>
</dbReference>
<evidence type="ECO:0000313" key="3">
    <source>
        <dbReference type="RefSeq" id="XP_031551266.1"/>
    </source>
</evidence>
<dbReference type="PROSITE" id="PS00889">
    <property type="entry name" value="CNMP_BINDING_2"/>
    <property type="match status" value="1"/>
</dbReference>
<dbReference type="GeneID" id="116288598"/>
<dbReference type="InParanoid" id="A0A6P8H707"/>
<dbReference type="OrthoDB" id="5990326at2759"/>
<organism evidence="2 3">
    <name type="scientific">Actinia tenebrosa</name>
    <name type="common">Australian red waratah sea anemone</name>
    <dbReference type="NCBI Taxonomy" id="6105"/>
    <lineage>
        <taxon>Eukaryota</taxon>
        <taxon>Metazoa</taxon>
        <taxon>Cnidaria</taxon>
        <taxon>Anthozoa</taxon>
        <taxon>Hexacorallia</taxon>
        <taxon>Actiniaria</taxon>
        <taxon>Actiniidae</taxon>
        <taxon>Actinia</taxon>
    </lineage>
</organism>
<dbReference type="PANTHER" id="PTHR23011">
    <property type="entry name" value="CYCLIC NUCLEOTIDE-BINDING DOMAIN CONTAINING PROTEIN"/>
    <property type="match status" value="1"/>
</dbReference>
<reference evidence="3" key="1">
    <citation type="submission" date="2025-08" db="UniProtKB">
        <authorList>
            <consortium name="RefSeq"/>
        </authorList>
    </citation>
    <scope>IDENTIFICATION</scope>
    <source>
        <tissue evidence="3">Tentacle</tissue>
    </source>
</reference>
<feature type="domain" description="Cyclic nucleotide-binding" evidence="1">
    <location>
        <begin position="123"/>
        <end position="248"/>
    </location>
</feature>
<gene>
    <name evidence="3" type="primary">LOC116288598</name>
</gene>
<dbReference type="SMART" id="SM00100">
    <property type="entry name" value="cNMP"/>
    <property type="match status" value="1"/>
</dbReference>
<dbReference type="InterPro" id="IPR000595">
    <property type="entry name" value="cNMP-bd_dom"/>
</dbReference>
<evidence type="ECO:0000313" key="2">
    <source>
        <dbReference type="Proteomes" id="UP000515163"/>
    </source>
</evidence>
<accession>A0A6P8H707</accession>
<keyword evidence="2" id="KW-1185">Reference proteome</keyword>
<dbReference type="KEGG" id="aten:116288598"/>
<proteinExistence type="predicted"/>
<name>A0A6P8H707_ACTTE</name>
<dbReference type="AlphaFoldDB" id="A0A6P8H707"/>
<evidence type="ECO:0000259" key="1">
    <source>
        <dbReference type="PROSITE" id="PS50042"/>
    </source>
</evidence>
<dbReference type="PANTHER" id="PTHR23011:SF44">
    <property type="entry name" value="CYCLIC NUCLEOTIDE-BINDING DOMAIN-CONTAINING PROTEIN"/>
    <property type="match status" value="1"/>
</dbReference>
<dbReference type="InterPro" id="IPR018490">
    <property type="entry name" value="cNMP-bd_dom_sf"/>
</dbReference>
<dbReference type="Gene3D" id="2.60.120.10">
    <property type="entry name" value="Jelly Rolls"/>
    <property type="match status" value="1"/>
</dbReference>
<dbReference type="PROSITE" id="PS00888">
    <property type="entry name" value="CNMP_BINDING_1"/>
    <property type="match status" value="1"/>
</dbReference>